<comment type="caution">
    <text evidence="1">The sequence shown here is derived from an EMBL/GenBank/DDBJ whole genome shotgun (WGS) entry which is preliminary data.</text>
</comment>
<protein>
    <submittedName>
        <fullName evidence="1">Myo-inositol 2-dehydrogenase</fullName>
        <ecNumber evidence="1">1.1.1.18</ecNumber>
    </submittedName>
</protein>
<organism evidence="1 2">
    <name type="scientific">Photobacterium aphoticum</name>
    <dbReference type="NCBI Taxonomy" id="754436"/>
    <lineage>
        <taxon>Bacteria</taxon>
        <taxon>Pseudomonadati</taxon>
        <taxon>Pseudomonadota</taxon>
        <taxon>Gammaproteobacteria</taxon>
        <taxon>Vibrionales</taxon>
        <taxon>Vibrionaceae</taxon>
        <taxon>Photobacterium</taxon>
    </lineage>
</organism>
<reference evidence="1 2" key="1">
    <citation type="journal article" date="2014" name="Genome Announc.">
        <title>Draft Genome Sequences of Two Vibrionaceae Species, Vibrio ponticus C121 and Photobacterium aphoticum C119, Isolated as Coral Reef Microbiota.</title>
        <authorList>
            <person name="Al-saari N."/>
            <person name="Meirelles P.M."/>
            <person name="Mino S."/>
            <person name="Suda W."/>
            <person name="Oshima K."/>
            <person name="Hattori M."/>
            <person name="Ohkuma M."/>
            <person name="Thompson F.L."/>
            <person name="Gomez-Gil B."/>
            <person name="Sawabe T."/>
            <person name="Sawabe T."/>
        </authorList>
    </citation>
    <scope>NUCLEOTIDE SEQUENCE [LARGE SCALE GENOMIC DNA]</scope>
    <source>
        <strain evidence="1 2">JCM 19237</strain>
    </source>
</reference>
<evidence type="ECO:0000313" key="2">
    <source>
        <dbReference type="Proteomes" id="UP000029227"/>
    </source>
</evidence>
<evidence type="ECO:0000313" key="1">
    <source>
        <dbReference type="EMBL" id="GAL04579.1"/>
    </source>
</evidence>
<name>A0A090QRY2_9GAMM</name>
<proteinExistence type="predicted"/>
<dbReference type="AlphaFoldDB" id="A0A090QRY2"/>
<dbReference type="Gene3D" id="3.30.360.10">
    <property type="entry name" value="Dihydrodipicolinate Reductase, domain 2"/>
    <property type="match status" value="1"/>
</dbReference>
<sequence length="97" mass="10738">MQGRPVQILERGHGYLHNDNELVSADHIGAGHAEGLFESWANIYTQFAKAMDAKMRGDEAAYGELWCPDITDGIEGVRLIEKCVESADAGAIWVEYK</sequence>
<dbReference type="EC" id="1.1.1.18" evidence="1"/>
<accession>A0A090QRY2</accession>
<gene>
    <name evidence="1" type="ORF">JCM19237_1251</name>
</gene>
<keyword evidence="1" id="KW-0560">Oxidoreductase</keyword>
<dbReference type="GO" id="GO:0050112">
    <property type="term" value="F:inositol 2-dehydrogenase (NAD+) activity"/>
    <property type="evidence" value="ECO:0007669"/>
    <property type="project" value="UniProtKB-EC"/>
</dbReference>
<dbReference type="eggNOG" id="COG0673">
    <property type="taxonomic scope" value="Bacteria"/>
</dbReference>
<dbReference type="Proteomes" id="UP000029227">
    <property type="component" value="Unassembled WGS sequence"/>
</dbReference>
<dbReference type="EMBL" id="BBMN01000004">
    <property type="protein sequence ID" value="GAL04579.1"/>
    <property type="molecule type" value="Genomic_DNA"/>
</dbReference>
<dbReference type="STRING" id="754436.JCM19237_1251"/>